<gene>
    <name evidence="4" type="ORF">ACFQMG_30450</name>
</gene>
<evidence type="ECO:0000256" key="1">
    <source>
        <dbReference type="SAM" id="MobiDB-lite"/>
    </source>
</evidence>
<evidence type="ECO:0000259" key="3">
    <source>
        <dbReference type="Pfam" id="PF13473"/>
    </source>
</evidence>
<accession>A0ABW2G2Y2</accession>
<comment type="caution">
    <text evidence="4">The sequence shown here is derived from an EMBL/GenBank/DDBJ whole genome shotgun (WGS) entry which is preliminary data.</text>
</comment>
<dbReference type="InterPro" id="IPR052721">
    <property type="entry name" value="ET_Amicyanin"/>
</dbReference>
<dbReference type="PROSITE" id="PS51257">
    <property type="entry name" value="PROKAR_LIPOPROTEIN"/>
    <property type="match status" value="1"/>
</dbReference>
<feature type="domain" description="EfeO-type cupredoxin-like" evidence="3">
    <location>
        <begin position="73"/>
        <end position="158"/>
    </location>
</feature>
<feature type="signal peptide" evidence="2">
    <location>
        <begin position="1"/>
        <end position="21"/>
    </location>
</feature>
<protein>
    <submittedName>
        <fullName evidence="4">Cupredoxin domain-containing protein</fullName>
    </submittedName>
</protein>
<evidence type="ECO:0000256" key="2">
    <source>
        <dbReference type="SAM" id="SignalP"/>
    </source>
</evidence>
<dbReference type="Gene3D" id="2.60.40.420">
    <property type="entry name" value="Cupredoxins - blue copper proteins"/>
    <property type="match status" value="1"/>
</dbReference>
<dbReference type="EMBL" id="JBHTAJ010000081">
    <property type="protein sequence ID" value="MFC7183876.1"/>
    <property type="molecule type" value="Genomic_DNA"/>
</dbReference>
<feature type="chain" id="PRO_5045260609" evidence="2">
    <location>
        <begin position="22"/>
        <end position="159"/>
    </location>
</feature>
<feature type="region of interest" description="Disordered" evidence="1">
    <location>
        <begin position="25"/>
        <end position="75"/>
    </location>
</feature>
<dbReference type="RefSeq" id="WP_345704509.1">
    <property type="nucleotide sequence ID" value="NZ_BAABKV010000001.1"/>
</dbReference>
<evidence type="ECO:0000313" key="4">
    <source>
        <dbReference type="EMBL" id="MFC7183876.1"/>
    </source>
</evidence>
<proteinExistence type="predicted"/>
<dbReference type="PANTHER" id="PTHR36507:SF1">
    <property type="entry name" value="BLL1555 PROTEIN"/>
    <property type="match status" value="1"/>
</dbReference>
<dbReference type="SUPFAM" id="SSF49503">
    <property type="entry name" value="Cupredoxins"/>
    <property type="match status" value="1"/>
</dbReference>
<keyword evidence="2" id="KW-0732">Signal</keyword>
<keyword evidence="5" id="KW-1185">Reference proteome</keyword>
<organism evidence="4 5">
    <name type="scientific">Kitasatospora paranensis</name>
    <dbReference type="NCBI Taxonomy" id="258053"/>
    <lineage>
        <taxon>Bacteria</taxon>
        <taxon>Bacillati</taxon>
        <taxon>Actinomycetota</taxon>
        <taxon>Actinomycetes</taxon>
        <taxon>Kitasatosporales</taxon>
        <taxon>Streptomycetaceae</taxon>
        <taxon>Kitasatospora</taxon>
    </lineage>
</organism>
<dbReference type="Proteomes" id="UP001596435">
    <property type="component" value="Unassembled WGS sequence"/>
</dbReference>
<dbReference type="InterPro" id="IPR008972">
    <property type="entry name" value="Cupredoxin"/>
</dbReference>
<dbReference type="PANTHER" id="PTHR36507">
    <property type="entry name" value="BLL1555 PROTEIN"/>
    <property type="match status" value="1"/>
</dbReference>
<dbReference type="Pfam" id="PF13473">
    <property type="entry name" value="Cupredoxin_1"/>
    <property type="match status" value="1"/>
</dbReference>
<name>A0ABW2G2Y2_9ACTN</name>
<evidence type="ECO:0000313" key="5">
    <source>
        <dbReference type="Proteomes" id="UP001596435"/>
    </source>
</evidence>
<reference evidence="5" key="1">
    <citation type="journal article" date="2019" name="Int. J. Syst. Evol. Microbiol.">
        <title>The Global Catalogue of Microorganisms (GCM) 10K type strain sequencing project: providing services to taxonomists for standard genome sequencing and annotation.</title>
        <authorList>
            <consortium name="The Broad Institute Genomics Platform"/>
            <consortium name="The Broad Institute Genome Sequencing Center for Infectious Disease"/>
            <person name="Wu L."/>
            <person name="Ma J."/>
        </authorList>
    </citation>
    <scope>NUCLEOTIDE SEQUENCE [LARGE SCALE GENOMIC DNA]</scope>
    <source>
        <strain evidence="5">CGMCC 1.12859</strain>
    </source>
</reference>
<dbReference type="InterPro" id="IPR028096">
    <property type="entry name" value="EfeO_Cupredoxin"/>
</dbReference>
<sequence length="159" mass="15085">MTTIRLRLAIGVALLALTAGACSSSSGGGAPATPAPVTSAQAASPSASSSAAAPSGAPSGSAAGSAAPSGSGSASTGALKITISNFKFGPDAATVHAGETVTVVNADTTAHTLTATDKSFDTGTIQPGATATFTVPSGTGDHPYICTIHPFMHGTLTVG</sequence>